<sequence>MANPPKTAQKQQTKVSTRSNTGKAAVAPINTIKMADVNAGTKKINQWLKQNTGGVVDLDTLKNVAGSLPVIGNIISLTDAVYDVIEITKKPNPGFPDWLNLGIDLVGVIPLPPGMAAARTALRPALKTLKSKNLTKQIPDVIIELLTNHVNERVAGELDKFADKAQPLVKKTVNDCGGKAKELGNNFADGMSKILTGKVFNSRSDIKNAKASLSKAGDNIFRDTGKAFSHGISFLASGLSAVGKEYGNLGAGTATYFIGSDTKALLNKQIGVFRKFSNTVPSKLAPLADPNTAMSFSWLLQKLSIAAKKFKLKKAKKTVAIKPNQTSQKDKKRPSGELETIQNQKGANNNPNDSCPLNTTGVNGSKTKPVTKTKRSISYALGTEFLTHVDAYEFALSSFVLSRTYASNLYQLDDGEFGARWFTPFMSRIINKTEYIEETEQKEGHIRQLKGLQYIGADARPIALADINVGESIHDQQEGFYYSVISENVQMISFGTDEKHIFEKYNDEYRLSIIEYKNGMTAAVRYDHKINNKSYISDILIKHKSQLLLHIAFSINSQGKVEDVWAIEKGELKRPLASYNYNDKGDLIEAITENGASYYYQYHHHLITRYTDLTGRGMNLEYDGIAPTSKAYHEWADDGSSEVRLEWDENIRLTYVIDAYGNETEYYYDIDGYTYRIVYPDGLEEWYFRDECSRVVRHIDTDAAVNEYEFDENGNLTTITQPDGATIHYDYDDQDQLIGMVDAEQGRWFKEYDGSGNIIKEIDPLKRETKYNYNAMGLPIQITDAKGGSKQLKYDDQGNLISYTDCSGKETKWEYDLRGRVTSVENALKNKVEYFYSDFTAETREPLEQGLPLNSFGQLEKIKYSDVLEEHFIHDAEGRLLVYIDPTGKKIRYDYDPAGLISYRIDPLGYKIKYEWDKLSRLKRLINENGAAFEFFYDVAGRLIKEIDFDGKETLYEYDETNGQLQTSIEVAMLQGQNLSGKLAPKDRIQHFVIDSMGRLEQRTSGFGYKGQNELEEQQLEEFAYNSHGQILLAKNAESKVEWFYDVVGNLVREHIQDNKTHKTAVWKHGYDEINDRIKTIRPDGQDIDWLTYGTGHVHSLILNGQDIVSFERDDLHREIARHYANGLSQFEHFDEQGRLSQQQIVQGHENGYANAQLQQEQNAVQDTTSLLSRVYRYDKSGQLAQIQDSRRGDIHYKYDPLGRLLEATSKLCKEKFSFDPASNLIDRHLEQQNQIHERRTDENQYGYLKLVNNVVRQYLDQQYQYDAYGQLTAQKSNQGDLNLSWDVLGRLVRSRNTEYTTEYRYDAMGRRLAKRSKHHHTGQELDFVYGWDGDTLAYESNESYTKHYLYEKDSFIPLIQAVYQTPIQIHTTPVWDDKYSFTRDLLWKKTQSSQGFDDVWFYHCDHLGTPQEMSDLSGQIIWKAQYKAWGECKAEKVKSNFFENSEIISNNIRFQGQYFDEETGFHYNRHRYYSPYVGRFISKDPIGLLGGHNVYAYAPNPVEWVDPRGLARGKGSKGSSGKGGGVSPKKKPCPGNPCEGRNPAAEAKAFQGQKPGQPYNSYDGVDSYTNVVIKKGTVLYALEPGGLGYGVTIATVNQSKGSAQKYHDLVQVTPGWNWAESKPRDMRTKVKAFILQKDLCVAKGKAQANSNFTFKDDDGNTVWKDPHTYSGGGTQFYVEKAERKNFKEGKVRKI</sequence>
<dbReference type="InterPro" id="IPR056823">
    <property type="entry name" value="TEN-like_YD-shell"/>
</dbReference>
<protein>
    <submittedName>
        <fullName evidence="6">RHS domain-containing protein</fullName>
    </submittedName>
</protein>
<dbReference type="Pfam" id="PF05593">
    <property type="entry name" value="RHS_repeat"/>
    <property type="match status" value="1"/>
</dbReference>
<feature type="compositionally biased region" description="Polar residues" evidence="2">
    <location>
        <begin position="340"/>
        <end position="368"/>
    </location>
</feature>
<dbReference type="InterPro" id="IPR006530">
    <property type="entry name" value="YD"/>
</dbReference>
<keyword evidence="1" id="KW-0677">Repeat</keyword>
<feature type="region of interest" description="Disordered" evidence="2">
    <location>
        <begin position="1"/>
        <end position="22"/>
    </location>
</feature>
<dbReference type="InterPro" id="IPR031325">
    <property type="entry name" value="RHS_repeat"/>
</dbReference>
<dbReference type="Pfam" id="PF25023">
    <property type="entry name" value="TEN_YD-shell"/>
    <property type="match status" value="2"/>
</dbReference>
<feature type="region of interest" description="Disordered" evidence="2">
    <location>
        <begin position="1509"/>
        <end position="1541"/>
    </location>
</feature>
<feature type="domain" description="DUF6531" evidence="4">
    <location>
        <begin position="376"/>
        <end position="432"/>
    </location>
</feature>
<feature type="domain" description="Teneurin-like YD-shell" evidence="5">
    <location>
        <begin position="752"/>
        <end position="895"/>
    </location>
</feature>
<feature type="region of interest" description="Disordered" evidence="2">
    <location>
        <begin position="321"/>
        <end position="369"/>
    </location>
</feature>
<comment type="caution">
    <text evidence="6">The sequence shown here is derived from an EMBL/GenBank/DDBJ whole genome shotgun (WGS) entry which is preliminary data.</text>
</comment>
<evidence type="ECO:0000259" key="3">
    <source>
        <dbReference type="Pfam" id="PF03527"/>
    </source>
</evidence>
<organism evidence="6 7">
    <name type="scientific">Acinetobacter johnsonii</name>
    <dbReference type="NCBI Taxonomy" id="40214"/>
    <lineage>
        <taxon>Bacteria</taxon>
        <taxon>Pseudomonadati</taxon>
        <taxon>Pseudomonadota</taxon>
        <taxon>Gammaproteobacteria</taxon>
        <taxon>Moraxellales</taxon>
        <taxon>Moraxellaceae</taxon>
        <taxon>Acinetobacter</taxon>
    </lineage>
</organism>
<evidence type="ECO:0000256" key="1">
    <source>
        <dbReference type="ARBA" id="ARBA00022737"/>
    </source>
</evidence>
<dbReference type="Pfam" id="PF03527">
    <property type="entry name" value="RHS"/>
    <property type="match status" value="1"/>
</dbReference>
<proteinExistence type="predicted"/>
<dbReference type="InterPro" id="IPR050708">
    <property type="entry name" value="T6SS_VgrG/RHS"/>
</dbReference>
<reference evidence="6" key="1">
    <citation type="submission" date="2022-09" db="EMBL/GenBank/DDBJ databases">
        <title>Intensive care unit water sources are persistently colonized with multi-drug resistant bacteria and are the site of extensive horizontal gene transfer of antibiotic resistance genes.</title>
        <authorList>
            <person name="Diorio-Toth L."/>
        </authorList>
    </citation>
    <scope>NUCLEOTIDE SEQUENCE</scope>
    <source>
        <strain evidence="6">GD03885</strain>
    </source>
</reference>
<accession>A0AA42MBW9</accession>
<evidence type="ECO:0000313" key="7">
    <source>
        <dbReference type="Proteomes" id="UP001160116"/>
    </source>
</evidence>
<dbReference type="InterPro" id="IPR045351">
    <property type="entry name" value="DUF6531"/>
</dbReference>
<dbReference type="Gene3D" id="2.180.10.10">
    <property type="entry name" value="RHS repeat-associated core"/>
    <property type="match status" value="2"/>
</dbReference>
<dbReference type="InterPro" id="IPR001826">
    <property type="entry name" value="RHS"/>
</dbReference>
<feature type="domain" description="Teneurin-like YD-shell" evidence="5">
    <location>
        <begin position="1157"/>
        <end position="1333"/>
    </location>
</feature>
<dbReference type="NCBIfam" id="TIGR01643">
    <property type="entry name" value="YD_repeat_2x"/>
    <property type="match status" value="5"/>
</dbReference>
<evidence type="ECO:0000259" key="4">
    <source>
        <dbReference type="Pfam" id="PF20148"/>
    </source>
</evidence>
<feature type="compositionally biased region" description="Gly residues" evidence="2">
    <location>
        <begin position="1517"/>
        <end position="1527"/>
    </location>
</feature>
<dbReference type="EMBL" id="JAOCCL010000029">
    <property type="protein sequence ID" value="MDH0827132.1"/>
    <property type="molecule type" value="Genomic_DNA"/>
</dbReference>
<dbReference type="Proteomes" id="UP001160116">
    <property type="component" value="Unassembled WGS sequence"/>
</dbReference>
<dbReference type="Pfam" id="PF20148">
    <property type="entry name" value="DUF6531"/>
    <property type="match status" value="1"/>
</dbReference>
<evidence type="ECO:0000259" key="5">
    <source>
        <dbReference type="Pfam" id="PF25023"/>
    </source>
</evidence>
<dbReference type="PANTHER" id="PTHR32305:SF15">
    <property type="entry name" value="PROTEIN RHSA-RELATED"/>
    <property type="match status" value="1"/>
</dbReference>
<feature type="domain" description="RHS protein conserved region" evidence="3">
    <location>
        <begin position="1400"/>
        <end position="1433"/>
    </location>
</feature>
<evidence type="ECO:0000313" key="6">
    <source>
        <dbReference type="EMBL" id="MDH0827132.1"/>
    </source>
</evidence>
<dbReference type="RefSeq" id="WP_234304595.1">
    <property type="nucleotide sequence ID" value="NZ_CP090180.1"/>
</dbReference>
<dbReference type="InterPro" id="IPR022385">
    <property type="entry name" value="Rhs_assc_core"/>
</dbReference>
<gene>
    <name evidence="6" type="ORF">N5C97_11635</name>
</gene>
<dbReference type="CDD" id="cd20743">
    <property type="entry name" value="FIX_RhsA-like"/>
    <property type="match status" value="1"/>
</dbReference>
<dbReference type="PANTHER" id="PTHR32305">
    <property type="match status" value="1"/>
</dbReference>
<dbReference type="NCBIfam" id="TIGR03696">
    <property type="entry name" value="Rhs_assc_core"/>
    <property type="match status" value="1"/>
</dbReference>
<evidence type="ECO:0000256" key="2">
    <source>
        <dbReference type="SAM" id="MobiDB-lite"/>
    </source>
</evidence>
<name>A0AA42MBW9_ACIJO</name>